<accession>A0AAV4R8Q8</accession>
<dbReference type="Proteomes" id="UP001054945">
    <property type="component" value="Unassembled WGS sequence"/>
</dbReference>
<organism evidence="1 2">
    <name type="scientific">Caerostris extrusa</name>
    <name type="common">Bark spider</name>
    <name type="synonym">Caerostris bankana</name>
    <dbReference type="NCBI Taxonomy" id="172846"/>
    <lineage>
        <taxon>Eukaryota</taxon>
        <taxon>Metazoa</taxon>
        <taxon>Ecdysozoa</taxon>
        <taxon>Arthropoda</taxon>
        <taxon>Chelicerata</taxon>
        <taxon>Arachnida</taxon>
        <taxon>Araneae</taxon>
        <taxon>Araneomorphae</taxon>
        <taxon>Entelegynae</taxon>
        <taxon>Araneoidea</taxon>
        <taxon>Araneidae</taxon>
        <taxon>Caerostris</taxon>
    </lineage>
</organism>
<evidence type="ECO:0000313" key="1">
    <source>
        <dbReference type="EMBL" id="GIY16557.1"/>
    </source>
</evidence>
<dbReference type="EMBL" id="BPLR01007391">
    <property type="protein sequence ID" value="GIY16557.1"/>
    <property type="molecule type" value="Genomic_DNA"/>
</dbReference>
<evidence type="ECO:0000313" key="2">
    <source>
        <dbReference type="Proteomes" id="UP001054945"/>
    </source>
</evidence>
<protein>
    <submittedName>
        <fullName evidence="1">Uncharacterized protein</fullName>
    </submittedName>
</protein>
<reference evidence="1 2" key="1">
    <citation type="submission" date="2021-06" db="EMBL/GenBank/DDBJ databases">
        <title>Caerostris extrusa draft genome.</title>
        <authorList>
            <person name="Kono N."/>
            <person name="Arakawa K."/>
        </authorList>
    </citation>
    <scope>NUCLEOTIDE SEQUENCE [LARGE SCALE GENOMIC DNA]</scope>
</reference>
<gene>
    <name evidence="1" type="ORF">CEXT_173981</name>
</gene>
<name>A0AAV4R8Q8_CAEEX</name>
<comment type="caution">
    <text evidence="1">The sequence shown here is derived from an EMBL/GenBank/DDBJ whole genome shotgun (WGS) entry which is preliminary data.</text>
</comment>
<proteinExistence type="predicted"/>
<keyword evidence="2" id="KW-1185">Reference proteome</keyword>
<sequence>MLFRTSTVEKPCFLLQPTGMGFCRSPIVFGSEHFLCNLSMEMFVPLSLSTHTCGSSSICATLLMISASAAHLNEICHAYIERFVSVRTTVSESGKNRQRKRSCKKHGNKVLIFPEFCDIIPNRIAPRLTEHSALFRYSKEGFSSLTRFSTTSAVREEKLQTAGLLKMFFIAPQDGSNVMKAFSGVAIMLEMHQWVSE</sequence>
<dbReference type="AlphaFoldDB" id="A0AAV4R8Q8"/>